<reference evidence="4" key="1">
    <citation type="submission" date="2023-05" db="EMBL/GenBank/DDBJ databases">
        <authorList>
            <person name="Stuckert A."/>
        </authorList>
    </citation>
    <scope>NUCLEOTIDE SEQUENCE</scope>
</reference>
<feature type="non-terminal residue" evidence="4">
    <location>
        <position position="95"/>
    </location>
</feature>
<evidence type="ECO:0000313" key="4">
    <source>
        <dbReference type="EMBL" id="CAI9586632.1"/>
    </source>
</evidence>
<keyword evidence="2" id="KW-0964">Secreted</keyword>
<dbReference type="SUPFAM" id="SSF57283">
    <property type="entry name" value="PMP inhibitors"/>
    <property type="match status" value="1"/>
</dbReference>
<dbReference type="PROSITE" id="PS50184">
    <property type="entry name" value="VWFC_2"/>
    <property type="match status" value="1"/>
</dbReference>
<dbReference type="EMBL" id="CATNWA010015768">
    <property type="protein sequence ID" value="CAI9586632.1"/>
    <property type="molecule type" value="Genomic_DNA"/>
</dbReference>
<evidence type="ECO:0000259" key="3">
    <source>
        <dbReference type="PROSITE" id="PS50184"/>
    </source>
</evidence>
<dbReference type="SMART" id="SM00214">
    <property type="entry name" value="VWC"/>
    <property type="match status" value="1"/>
</dbReference>
<evidence type="ECO:0000313" key="5">
    <source>
        <dbReference type="Proteomes" id="UP001162483"/>
    </source>
</evidence>
<dbReference type="InterPro" id="IPR001007">
    <property type="entry name" value="VWF_dom"/>
</dbReference>
<organism evidence="4 5">
    <name type="scientific">Staurois parvus</name>
    <dbReference type="NCBI Taxonomy" id="386267"/>
    <lineage>
        <taxon>Eukaryota</taxon>
        <taxon>Metazoa</taxon>
        <taxon>Chordata</taxon>
        <taxon>Craniata</taxon>
        <taxon>Vertebrata</taxon>
        <taxon>Euteleostomi</taxon>
        <taxon>Amphibia</taxon>
        <taxon>Batrachia</taxon>
        <taxon>Anura</taxon>
        <taxon>Neobatrachia</taxon>
        <taxon>Ranoidea</taxon>
        <taxon>Ranidae</taxon>
        <taxon>Staurois</taxon>
    </lineage>
</organism>
<name>A0ABN9EPJ0_9NEOB</name>
<sequence length="95" mass="10314">MPFSPALDVCVSTCGCVGPDRIPRKFGEEFQSDCQKCVCREGGSGIICQKRQCSKVKPIKCDLEGFYADTQINPLDPCCNASVCKCDPNKCSTNP</sequence>
<evidence type="ECO:0000256" key="1">
    <source>
        <dbReference type="ARBA" id="ARBA00004613"/>
    </source>
</evidence>
<dbReference type="InterPro" id="IPR036201">
    <property type="entry name" value="Pacifastin_dom_sf"/>
</dbReference>
<proteinExistence type="predicted"/>
<protein>
    <recommendedName>
        <fullName evidence="3">VWFC domain-containing protein</fullName>
    </recommendedName>
</protein>
<dbReference type="Proteomes" id="UP001162483">
    <property type="component" value="Unassembled WGS sequence"/>
</dbReference>
<evidence type="ECO:0000256" key="2">
    <source>
        <dbReference type="ARBA" id="ARBA00022525"/>
    </source>
</evidence>
<gene>
    <name evidence="4" type="ORF">SPARVUS_LOCUS10401364</name>
</gene>
<keyword evidence="5" id="KW-1185">Reference proteome</keyword>
<feature type="domain" description="VWFC" evidence="3">
    <location>
        <begin position="16"/>
        <end position="85"/>
    </location>
</feature>
<comment type="subcellular location">
    <subcellularLocation>
        <location evidence="1">Secreted</location>
    </subcellularLocation>
</comment>
<accession>A0ABN9EPJ0</accession>
<comment type="caution">
    <text evidence="4">The sequence shown here is derived from an EMBL/GenBank/DDBJ whole genome shotgun (WGS) entry which is preliminary data.</text>
</comment>